<dbReference type="GO" id="GO:0008270">
    <property type="term" value="F:zinc ion binding"/>
    <property type="evidence" value="ECO:0007669"/>
    <property type="project" value="InterPro"/>
</dbReference>
<dbReference type="Proteomes" id="UP000436483">
    <property type="component" value="Unassembled WGS sequence"/>
</dbReference>
<dbReference type="SUPFAM" id="SSF50129">
    <property type="entry name" value="GroES-like"/>
    <property type="match status" value="1"/>
</dbReference>
<dbReference type="OrthoDB" id="9805883at2"/>
<keyword evidence="3" id="KW-1185">Reference proteome</keyword>
<comment type="caution">
    <text evidence="2">The sequence shown here is derived from an EMBL/GenBank/DDBJ whole genome shotgun (WGS) entry which is preliminary data.</text>
</comment>
<dbReference type="PROSITE" id="PS01162">
    <property type="entry name" value="QOR_ZETA_CRYSTAL"/>
    <property type="match status" value="1"/>
</dbReference>
<dbReference type="SUPFAM" id="SSF51735">
    <property type="entry name" value="NAD(P)-binding Rossmann-fold domains"/>
    <property type="match status" value="1"/>
</dbReference>
<dbReference type="PANTHER" id="PTHR43677:SF4">
    <property type="entry name" value="QUINONE OXIDOREDUCTASE-LIKE PROTEIN 2"/>
    <property type="match status" value="1"/>
</dbReference>
<dbReference type="Gene3D" id="3.40.50.720">
    <property type="entry name" value="NAD(P)-binding Rossmann-like Domain"/>
    <property type="match status" value="1"/>
</dbReference>
<protein>
    <submittedName>
        <fullName evidence="2">Zinc-binding dehydrogenase</fullName>
    </submittedName>
</protein>
<organism evidence="2 3">
    <name type="scientific">Microvirga makkahensis</name>
    <dbReference type="NCBI Taxonomy" id="1128670"/>
    <lineage>
        <taxon>Bacteria</taxon>
        <taxon>Pseudomonadati</taxon>
        <taxon>Pseudomonadota</taxon>
        <taxon>Alphaproteobacteria</taxon>
        <taxon>Hyphomicrobiales</taxon>
        <taxon>Methylobacteriaceae</taxon>
        <taxon>Microvirga</taxon>
    </lineage>
</organism>
<evidence type="ECO:0000313" key="3">
    <source>
        <dbReference type="Proteomes" id="UP000436483"/>
    </source>
</evidence>
<sequence>MHKVVIHKAGGYEQLTLETHPVPEPGDRQVLIRTEAVGVNYADICVRWGVYEAARRFVGWPITPGFEYAGRVEEVGREVRHLKPGDAVFGVTLFNGYSTHVCAPADLVWPKPEALDYEAAAGFLAVHLTAYHGLLQNVVIRPGMRVLVHSAGGGVGSALVQLCKLHGLDTTGVVGASHKVEYVRRLGADAVIDKSTHSLWREARRLCPDGYDLIFDANGPETLAQSYAHLRPTGKLLVYGFHTLLPKRGGRINYLKAALGMLKMPRFNPLLMTAENRGVVAFNLSFLFGRADLLQAAVNDLTAWVDEGKIAVPKVRSFALVDVAEAHRALESGETTGKLVMRTAPPS</sequence>
<reference evidence="2 3" key="1">
    <citation type="submission" date="2019-12" db="EMBL/GenBank/DDBJ databases">
        <authorList>
            <person name="Yuan C.-G."/>
        </authorList>
    </citation>
    <scope>NUCLEOTIDE SEQUENCE [LARGE SCALE GENOMIC DNA]</scope>
    <source>
        <strain evidence="2 3">KCTC 23863</strain>
    </source>
</reference>
<dbReference type="AlphaFoldDB" id="A0A7X3MS61"/>
<dbReference type="InterPro" id="IPR051397">
    <property type="entry name" value="Zn-ADH-like_protein"/>
</dbReference>
<dbReference type="Gene3D" id="3.90.180.10">
    <property type="entry name" value="Medium-chain alcohol dehydrogenases, catalytic domain"/>
    <property type="match status" value="1"/>
</dbReference>
<dbReference type="SMART" id="SM00829">
    <property type="entry name" value="PKS_ER"/>
    <property type="match status" value="1"/>
</dbReference>
<evidence type="ECO:0000313" key="2">
    <source>
        <dbReference type="EMBL" id="MXQ12224.1"/>
    </source>
</evidence>
<dbReference type="Pfam" id="PF08240">
    <property type="entry name" value="ADH_N"/>
    <property type="match status" value="1"/>
</dbReference>
<dbReference type="InterPro" id="IPR002364">
    <property type="entry name" value="Quin_OxRdtase/zeta-crystal_CS"/>
</dbReference>
<feature type="domain" description="Enoyl reductase (ER)" evidence="1">
    <location>
        <begin position="10"/>
        <end position="341"/>
    </location>
</feature>
<proteinExistence type="predicted"/>
<dbReference type="InterPro" id="IPR036291">
    <property type="entry name" value="NAD(P)-bd_dom_sf"/>
</dbReference>
<dbReference type="InterPro" id="IPR013154">
    <property type="entry name" value="ADH-like_N"/>
</dbReference>
<name>A0A7X3MS61_9HYPH</name>
<dbReference type="RefSeq" id="WP_160884803.1">
    <property type="nucleotide sequence ID" value="NZ_WURB01000007.1"/>
</dbReference>
<evidence type="ECO:0000259" key="1">
    <source>
        <dbReference type="SMART" id="SM00829"/>
    </source>
</evidence>
<gene>
    <name evidence="2" type="ORF">GR328_12255</name>
</gene>
<dbReference type="GO" id="GO:0016491">
    <property type="term" value="F:oxidoreductase activity"/>
    <property type="evidence" value="ECO:0007669"/>
    <property type="project" value="InterPro"/>
</dbReference>
<accession>A0A7X3MS61</accession>
<dbReference type="PANTHER" id="PTHR43677">
    <property type="entry name" value="SHORT-CHAIN DEHYDROGENASE/REDUCTASE"/>
    <property type="match status" value="1"/>
</dbReference>
<dbReference type="EMBL" id="WURB01000007">
    <property type="protein sequence ID" value="MXQ12224.1"/>
    <property type="molecule type" value="Genomic_DNA"/>
</dbReference>
<dbReference type="InterPro" id="IPR020843">
    <property type="entry name" value="ER"/>
</dbReference>
<reference evidence="2 3" key="2">
    <citation type="submission" date="2020-01" db="EMBL/GenBank/DDBJ databases">
        <title>Microvirga sp. nov., an arsenate reduction bacterium isolated from Tibet hotspring sediments.</title>
        <authorList>
            <person name="Xian W.-D."/>
            <person name="Li W.-J."/>
        </authorList>
    </citation>
    <scope>NUCLEOTIDE SEQUENCE [LARGE SCALE GENOMIC DNA]</scope>
    <source>
        <strain evidence="2 3">KCTC 23863</strain>
    </source>
</reference>
<dbReference type="Pfam" id="PF13602">
    <property type="entry name" value="ADH_zinc_N_2"/>
    <property type="match status" value="1"/>
</dbReference>
<dbReference type="CDD" id="cd08275">
    <property type="entry name" value="MDR3"/>
    <property type="match status" value="1"/>
</dbReference>
<dbReference type="InterPro" id="IPR011032">
    <property type="entry name" value="GroES-like_sf"/>
</dbReference>